<dbReference type="PANTHER" id="PTHR30636:SF3">
    <property type="entry name" value="UPF0701 PROTEIN YICC"/>
    <property type="match status" value="1"/>
</dbReference>
<dbReference type="NCBIfam" id="TIGR00255">
    <property type="entry name" value="YicC/YloC family endoribonuclease"/>
    <property type="match status" value="1"/>
</dbReference>
<dbReference type="GO" id="GO:0016787">
    <property type="term" value="F:hydrolase activity"/>
    <property type="evidence" value="ECO:0007669"/>
    <property type="project" value="UniProtKB-KW"/>
</dbReference>
<feature type="domain" description="Endoribonuclease YicC-like C-terminal" evidence="7">
    <location>
        <begin position="177"/>
        <end position="296"/>
    </location>
</feature>
<evidence type="ECO:0000313" key="8">
    <source>
        <dbReference type="EMBL" id="MFD1018115.1"/>
    </source>
</evidence>
<keyword evidence="9" id="KW-1185">Reference proteome</keyword>
<feature type="domain" description="Endoribonuclease YicC-like N-terminal" evidence="6">
    <location>
        <begin position="6"/>
        <end position="159"/>
    </location>
</feature>
<keyword evidence="2" id="KW-0540">Nuclease</keyword>
<evidence type="ECO:0000256" key="5">
    <source>
        <dbReference type="ARBA" id="ARBA00035648"/>
    </source>
</evidence>
<accession>A0ABW3KYT3</accession>
<dbReference type="Proteomes" id="UP001596990">
    <property type="component" value="Unassembled WGS sequence"/>
</dbReference>
<dbReference type="Pfam" id="PF08340">
    <property type="entry name" value="YicC-like_C"/>
    <property type="match status" value="1"/>
</dbReference>
<dbReference type="InterPro" id="IPR013551">
    <property type="entry name" value="YicC-like_C"/>
</dbReference>
<dbReference type="Pfam" id="PF03755">
    <property type="entry name" value="YicC-like_N"/>
    <property type="match status" value="1"/>
</dbReference>
<evidence type="ECO:0000259" key="6">
    <source>
        <dbReference type="Pfam" id="PF03755"/>
    </source>
</evidence>
<comment type="cofactor">
    <cofactor evidence="1">
        <name>a divalent metal cation</name>
        <dbReference type="ChEBI" id="CHEBI:60240"/>
    </cofactor>
</comment>
<reference evidence="9" key="1">
    <citation type="journal article" date="2019" name="Int. J. Syst. Evol. Microbiol.">
        <title>The Global Catalogue of Microorganisms (GCM) 10K type strain sequencing project: providing services to taxonomists for standard genome sequencing and annotation.</title>
        <authorList>
            <consortium name="The Broad Institute Genomics Platform"/>
            <consortium name="The Broad Institute Genome Sequencing Center for Infectious Disease"/>
            <person name="Wu L."/>
            <person name="Ma J."/>
        </authorList>
    </citation>
    <scope>NUCLEOTIDE SEQUENCE [LARGE SCALE GENOMIC DNA]</scope>
    <source>
        <strain evidence="9">CCUG 56607</strain>
    </source>
</reference>
<sequence>MNVMVTSMTGYGRSVSQVGDGRLTVEVRSVNHRFLDLSTKMPRNLLFLEDTMKKLVTNHILRGRVDIFVTIEGKDLVEKKLEVDWDLVDQYVKHLQEIKDRYDLTGTMSIDIVTKLEDLFQIQEVDQDEERVRKVIIDTLEDALTVLTSLRQQEGDALRIDLEKRLKSAHSLVAELEKRRKIVSEDYRERIKTRIEEYVREDWKLEDTRILQEVALLAEKGDISEEVTRMYAHLDLFAKTMEEQGSIGRRLDFVVQEMHREVNTIGSKSNDMEINHAVVSLKSEIEKMKEQVQNIE</sequence>
<keyword evidence="4 8" id="KW-0378">Hydrolase</keyword>
<dbReference type="InterPro" id="IPR013527">
    <property type="entry name" value="YicC-like_N"/>
</dbReference>
<evidence type="ECO:0000256" key="3">
    <source>
        <dbReference type="ARBA" id="ARBA00022759"/>
    </source>
</evidence>
<evidence type="ECO:0000256" key="2">
    <source>
        <dbReference type="ARBA" id="ARBA00022722"/>
    </source>
</evidence>
<evidence type="ECO:0000256" key="1">
    <source>
        <dbReference type="ARBA" id="ARBA00001968"/>
    </source>
</evidence>
<evidence type="ECO:0000313" key="9">
    <source>
        <dbReference type="Proteomes" id="UP001596990"/>
    </source>
</evidence>
<keyword evidence="3" id="KW-0255">Endonuclease</keyword>
<evidence type="ECO:0000259" key="7">
    <source>
        <dbReference type="Pfam" id="PF08340"/>
    </source>
</evidence>
<organism evidence="8 9">
    <name type="scientific">Thalassobacillus hwangdonensis</name>
    <dbReference type="NCBI Taxonomy" id="546108"/>
    <lineage>
        <taxon>Bacteria</taxon>
        <taxon>Bacillati</taxon>
        <taxon>Bacillota</taxon>
        <taxon>Bacilli</taxon>
        <taxon>Bacillales</taxon>
        <taxon>Bacillaceae</taxon>
        <taxon>Thalassobacillus</taxon>
    </lineage>
</organism>
<dbReference type="InterPro" id="IPR005229">
    <property type="entry name" value="YicC/YloC-like"/>
</dbReference>
<evidence type="ECO:0000256" key="4">
    <source>
        <dbReference type="ARBA" id="ARBA00022801"/>
    </source>
</evidence>
<comment type="similarity">
    <text evidence="5">Belongs to the YicC/YloC family.</text>
</comment>
<dbReference type="EC" id="3.1.-.-" evidence="8"/>
<gene>
    <name evidence="8" type="ORF">ACFQ2J_02785</name>
</gene>
<comment type="caution">
    <text evidence="8">The sequence shown here is derived from an EMBL/GenBank/DDBJ whole genome shotgun (WGS) entry which is preliminary data.</text>
</comment>
<dbReference type="EMBL" id="JBHTKL010000001">
    <property type="protein sequence ID" value="MFD1018115.1"/>
    <property type="molecule type" value="Genomic_DNA"/>
</dbReference>
<dbReference type="PANTHER" id="PTHR30636">
    <property type="entry name" value="UPF0701 PROTEIN YICC"/>
    <property type="match status" value="1"/>
</dbReference>
<protein>
    <submittedName>
        <fullName evidence="8">YicC/YloC family endoribonuclease</fullName>
        <ecNumber evidence="8">3.1.-.-</ecNumber>
    </submittedName>
</protein>
<proteinExistence type="inferred from homology"/>
<name>A0ABW3KYT3_9BACI</name>